<dbReference type="PANTHER" id="PTHR46558">
    <property type="entry name" value="TRACRIPTIONAL REGULATORY PROTEIN-RELATED-RELATED"/>
    <property type="match status" value="1"/>
</dbReference>
<comment type="caution">
    <text evidence="3">The sequence shown here is derived from an EMBL/GenBank/DDBJ whole genome shotgun (WGS) entry which is preliminary data.</text>
</comment>
<feature type="domain" description="HTH cro/C1-type" evidence="2">
    <location>
        <begin position="14"/>
        <end position="68"/>
    </location>
</feature>
<name>A0A4Y8S9U6_9SPHI</name>
<dbReference type="PANTHER" id="PTHR46558:SF11">
    <property type="entry name" value="HTH-TYPE TRANSCRIPTIONAL REGULATOR XRE"/>
    <property type="match status" value="1"/>
</dbReference>
<reference evidence="3 4" key="1">
    <citation type="journal article" date="2017" name="Int. J. Syst. Evol. Microbiol.">
        <title>Mucilaginibacterpsychrotolerans sp. nov., isolated from peatlands.</title>
        <authorList>
            <person name="Deng Y."/>
            <person name="Shen L."/>
            <person name="Xu B."/>
            <person name="Liu Y."/>
            <person name="Gu Z."/>
            <person name="Liu H."/>
            <person name="Zhou Y."/>
        </authorList>
    </citation>
    <scope>NUCLEOTIDE SEQUENCE [LARGE SCALE GENOMIC DNA]</scope>
    <source>
        <strain evidence="3 4">NH7-4</strain>
    </source>
</reference>
<sequence length="261" mass="29885">MQEILSKKEIGLRIKSLREKESHSQEFMAEKLGISRSNYSQIEIGNQYPTFQSLSIIASFYSKSFDWFIHGIDSNQSATTSFAPKEAYTISQPLSTKTVLVDENTIYIKNCRSLQYLENLSPFERPSTMAGNDGLYRAFSFKKQMLNYVFPDDIIVGRAVENYDEIAPDQIYIIVTHVDILLCYINDISAEASMLNCRTDQLLRPKFQLHTSDIQEIWVAVEKYSTKIQPISTNWAGAHNSIEALIQSLKKEVAMLKKLKK</sequence>
<dbReference type="PROSITE" id="PS50943">
    <property type="entry name" value="HTH_CROC1"/>
    <property type="match status" value="1"/>
</dbReference>
<protein>
    <submittedName>
        <fullName evidence="3">XRE family transcriptional regulator</fullName>
    </submittedName>
</protein>
<dbReference type="AlphaFoldDB" id="A0A4Y8S9U6"/>
<evidence type="ECO:0000313" key="4">
    <source>
        <dbReference type="Proteomes" id="UP000297540"/>
    </source>
</evidence>
<dbReference type="CDD" id="cd00093">
    <property type="entry name" value="HTH_XRE"/>
    <property type="match status" value="1"/>
</dbReference>
<organism evidence="3 4">
    <name type="scientific">Mucilaginibacter psychrotolerans</name>
    <dbReference type="NCBI Taxonomy" id="1524096"/>
    <lineage>
        <taxon>Bacteria</taxon>
        <taxon>Pseudomonadati</taxon>
        <taxon>Bacteroidota</taxon>
        <taxon>Sphingobacteriia</taxon>
        <taxon>Sphingobacteriales</taxon>
        <taxon>Sphingobacteriaceae</taxon>
        <taxon>Mucilaginibacter</taxon>
    </lineage>
</organism>
<evidence type="ECO:0000313" key="3">
    <source>
        <dbReference type="EMBL" id="TFF35789.1"/>
    </source>
</evidence>
<proteinExistence type="predicted"/>
<dbReference type="SMART" id="SM00530">
    <property type="entry name" value="HTH_XRE"/>
    <property type="match status" value="1"/>
</dbReference>
<dbReference type="EMBL" id="SOZE01000019">
    <property type="protein sequence ID" value="TFF35789.1"/>
    <property type="molecule type" value="Genomic_DNA"/>
</dbReference>
<evidence type="ECO:0000256" key="1">
    <source>
        <dbReference type="ARBA" id="ARBA00023125"/>
    </source>
</evidence>
<dbReference type="RefSeq" id="WP_133233055.1">
    <property type="nucleotide sequence ID" value="NZ_SOZE01000019.1"/>
</dbReference>
<dbReference type="InterPro" id="IPR010982">
    <property type="entry name" value="Lambda_DNA-bd_dom_sf"/>
</dbReference>
<keyword evidence="4" id="KW-1185">Reference proteome</keyword>
<dbReference type="InterPro" id="IPR001387">
    <property type="entry name" value="Cro/C1-type_HTH"/>
</dbReference>
<gene>
    <name evidence="3" type="ORF">E2R66_17900</name>
</gene>
<evidence type="ECO:0000259" key="2">
    <source>
        <dbReference type="PROSITE" id="PS50943"/>
    </source>
</evidence>
<dbReference type="Pfam" id="PF01381">
    <property type="entry name" value="HTH_3"/>
    <property type="match status" value="1"/>
</dbReference>
<dbReference type="GO" id="GO:0003677">
    <property type="term" value="F:DNA binding"/>
    <property type="evidence" value="ECO:0007669"/>
    <property type="project" value="UniProtKB-KW"/>
</dbReference>
<dbReference type="Gene3D" id="1.10.260.40">
    <property type="entry name" value="lambda repressor-like DNA-binding domains"/>
    <property type="match status" value="1"/>
</dbReference>
<keyword evidence="1" id="KW-0238">DNA-binding</keyword>
<dbReference type="SUPFAM" id="SSF47413">
    <property type="entry name" value="lambda repressor-like DNA-binding domains"/>
    <property type="match status" value="1"/>
</dbReference>
<dbReference type="OrthoDB" id="9804491at2"/>
<accession>A0A4Y8S9U6</accession>
<dbReference type="Proteomes" id="UP000297540">
    <property type="component" value="Unassembled WGS sequence"/>
</dbReference>